<evidence type="ECO:0000313" key="1">
    <source>
        <dbReference type="EMBL" id="GBN67378.1"/>
    </source>
</evidence>
<sequence length="215" mass="25532">MEHSKKFVLVPEDRVKNFAIEHLSELDRQMKSILLNNKIDDSEKITLYLQILQKFVNFRLPQERSENIEIEEEGIVSEKETVVENKEKDISIEDSKPISQDRVKQESENIEGEIERAAPKKFKHLTSKIINFFQENEKEIFWSPQKELVIDGKIIANTDIVDLIMYLIRDRKVKPHGHELFYAILKRKKFPLTFVKNKYLKMNGLYAKPIPWIEY</sequence>
<dbReference type="AlphaFoldDB" id="A0A4Y2QVL4"/>
<comment type="caution">
    <text evidence="1">The sequence shown here is derived from an EMBL/GenBank/DDBJ whole genome shotgun (WGS) entry which is preliminary data.</text>
</comment>
<dbReference type="EMBL" id="BGPR01014944">
    <property type="protein sequence ID" value="GBN67378.1"/>
    <property type="molecule type" value="Genomic_DNA"/>
</dbReference>
<organism evidence="1 2">
    <name type="scientific">Araneus ventricosus</name>
    <name type="common">Orbweaver spider</name>
    <name type="synonym">Epeira ventricosa</name>
    <dbReference type="NCBI Taxonomy" id="182803"/>
    <lineage>
        <taxon>Eukaryota</taxon>
        <taxon>Metazoa</taxon>
        <taxon>Ecdysozoa</taxon>
        <taxon>Arthropoda</taxon>
        <taxon>Chelicerata</taxon>
        <taxon>Arachnida</taxon>
        <taxon>Araneae</taxon>
        <taxon>Araneomorphae</taxon>
        <taxon>Entelegynae</taxon>
        <taxon>Araneoidea</taxon>
        <taxon>Araneidae</taxon>
        <taxon>Araneus</taxon>
    </lineage>
</organism>
<accession>A0A4Y2QVL4</accession>
<name>A0A4Y2QVL4_ARAVE</name>
<evidence type="ECO:0000313" key="2">
    <source>
        <dbReference type="Proteomes" id="UP000499080"/>
    </source>
</evidence>
<proteinExistence type="predicted"/>
<protein>
    <submittedName>
        <fullName evidence="1">Uncharacterized protein</fullName>
    </submittedName>
</protein>
<reference evidence="1 2" key="1">
    <citation type="journal article" date="2019" name="Sci. Rep.">
        <title>Orb-weaving spider Araneus ventricosus genome elucidates the spidroin gene catalogue.</title>
        <authorList>
            <person name="Kono N."/>
            <person name="Nakamura H."/>
            <person name="Ohtoshi R."/>
            <person name="Moran D.A.P."/>
            <person name="Shinohara A."/>
            <person name="Yoshida Y."/>
            <person name="Fujiwara M."/>
            <person name="Mori M."/>
            <person name="Tomita M."/>
            <person name="Arakawa K."/>
        </authorList>
    </citation>
    <scope>NUCLEOTIDE SEQUENCE [LARGE SCALE GENOMIC DNA]</scope>
</reference>
<dbReference type="OrthoDB" id="6426908at2759"/>
<gene>
    <name evidence="1" type="ORF">AVEN_149571_1</name>
</gene>
<dbReference type="Proteomes" id="UP000499080">
    <property type="component" value="Unassembled WGS sequence"/>
</dbReference>
<keyword evidence="2" id="KW-1185">Reference proteome</keyword>